<dbReference type="EMBL" id="JARKIK010000029">
    <property type="protein sequence ID" value="KAK8742161.1"/>
    <property type="molecule type" value="Genomic_DNA"/>
</dbReference>
<accession>A0AAW0XSF3</accession>
<dbReference type="PROSITE" id="PS50865">
    <property type="entry name" value="ZF_MYND_2"/>
    <property type="match status" value="1"/>
</dbReference>
<dbReference type="InterPro" id="IPR000770">
    <property type="entry name" value="SAND_dom"/>
</dbReference>
<organism evidence="12 13">
    <name type="scientific">Cherax quadricarinatus</name>
    <name type="common">Australian red claw crayfish</name>
    <dbReference type="NCBI Taxonomy" id="27406"/>
    <lineage>
        <taxon>Eukaryota</taxon>
        <taxon>Metazoa</taxon>
        <taxon>Ecdysozoa</taxon>
        <taxon>Arthropoda</taxon>
        <taxon>Crustacea</taxon>
        <taxon>Multicrustacea</taxon>
        <taxon>Malacostraca</taxon>
        <taxon>Eumalacostraca</taxon>
        <taxon>Eucarida</taxon>
        <taxon>Decapoda</taxon>
        <taxon>Pleocyemata</taxon>
        <taxon>Astacidea</taxon>
        <taxon>Parastacoidea</taxon>
        <taxon>Parastacidae</taxon>
        <taxon>Cherax</taxon>
    </lineage>
</organism>
<dbReference type="GO" id="GO:0003677">
    <property type="term" value="F:DNA binding"/>
    <property type="evidence" value="ECO:0007669"/>
    <property type="project" value="UniProtKB-KW"/>
</dbReference>
<evidence type="ECO:0000259" key="10">
    <source>
        <dbReference type="PROSITE" id="PS50864"/>
    </source>
</evidence>
<evidence type="ECO:0000256" key="2">
    <source>
        <dbReference type="ARBA" id="ARBA00022723"/>
    </source>
</evidence>
<gene>
    <name evidence="12" type="ORF">OTU49_002149</name>
</gene>
<keyword evidence="3 8" id="KW-0863">Zinc-finger</keyword>
<name>A0AAW0XSF3_CHEQU</name>
<keyword evidence="4" id="KW-0862">Zinc</keyword>
<reference evidence="12 13" key="1">
    <citation type="journal article" date="2024" name="BMC Genomics">
        <title>Genome assembly of redclaw crayfish (Cherax quadricarinatus) provides insights into its immune adaptation and hypoxia tolerance.</title>
        <authorList>
            <person name="Liu Z."/>
            <person name="Zheng J."/>
            <person name="Li H."/>
            <person name="Fang K."/>
            <person name="Wang S."/>
            <person name="He J."/>
            <person name="Zhou D."/>
            <person name="Weng S."/>
            <person name="Chi M."/>
            <person name="Gu Z."/>
            <person name="He J."/>
            <person name="Li F."/>
            <person name="Wang M."/>
        </authorList>
    </citation>
    <scope>NUCLEOTIDE SEQUENCE [LARGE SCALE GENOMIC DNA]</scope>
    <source>
        <strain evidence="12">ZL_2023a</strain>
    </source>
</reference>
<evidence type="ECO:0000256" key="3">
    <source>
        <dbReference type="ARBA" id="ARBA00022771"/>
    </source>
</evidence>
<comment type="caution">
    <text evidence="12">The sequence shown here is derived from an EMBL/GenBank/DDBJ whole genome shotgun (WGS) entry which is preliminary data.</text>
</comment>
<evidence type="ECO:0000313" key="13">
    <source>
        <dbReference type="Proteomes" id="UP001445076"/>
    </source>
</evidence>
<dbReference type="PANTHER" id="PTHR10417">
    <property type="entry name" value="GLUCOCORTICOID MODULATORY ELEMENT-BINDING PROTEIN"/>
    <property type="match status" value="1"/>
</dbReference>
<evidence type="ECO:0000256" key="5">
    <source>
        <dbReference type="ARBA" id="ARBA00023015"/>
    </source>
</evidence>
<dbReference type="PROSITE" id="PS50864">
    <property type="entry name" value="SAND"/>
    <property type="match status" value="1"/>
</dbReference>
<dbReference type="PROSITE" id="PS01360">
    <property type="entry name" value="ZF_MYND_1"/>
    <property type="match status" value="1"/>
</dbReference>
<dbReference type="SUPFAM" id="SSF144232">
    <property type="entry name" value="HIT/MYND zinc finger-like"/>
    <property type="match status" value="1"/>
</dbReference>
<dbReference type="FunFam" id="3.10.390.10:FF:000004">
    <property type="entry name" value="Deformed epidermal autoregulatory factor 1"/>
    <property type="match status" value="1"/>
</dbReference>
<dbReference type="Pfam" id="PF01342">
    <property type="entry name" value="SAND"/>
    <property type="match status" value="1"/>
</dbReference>
<keyword evidence="1" id="KW-0597">Phosphoprotein</keyword>
<keyword evidence="6" id="KW-0804">Transcription</keyword>
<evidence type="ECO:0000256" key="4">
    <source>
        <dbReference type="ARBA" id="ARBA00022833"/>
    </source>
</evidence>
<feature type="domain" description="SAND" evidence="10">
    <location>
        <begin position="134"/>
        <end position="214"/>
    </location>
</feature>
<dbReference type="InterPro" id="IPR010919">
    <property type="entry name" value="SAND-like_dom_sf"/>
</dbReference>
<feature type="domain" description="MYND-type" evidence="11">
    <location>
        <begin position="439"/>
        <end position="475"/>
    </location>
</feature>
<keyword evidence="5" id="KW-0805">Transcription regulation</keyword>
<dbReference type="SMART" id="SM00258">
    <property type="entry name" value="SAND"/>
    <property type="match status" value="1"/>
</dbReference>
<dbReference type="AlphaFoldDB" id="A0AAW0XSF3"/>
<dbReference type="Gene3D" id="6.10.140.2220">
    <property type="match status" value="1"/>
</dbReference>
<evidence type="ECO:0000259" key="11">
    <source>
        <dbReference type="PROSITE" id="PS50865"/>
    </source>
</evidence>
<evidence type="ECO:0008006" key="14">
    <source>
        <dbReference type="Google" id="ProtNLM"/>
    </source>
</evidence>
<keyword evidence="9" id="KW-0175">Coiled coil</keyword>
<dbReference type="GO" id="GO:0008270">
    <property type="term" value="F:zinc ion binding"/>
    <property type="evidence" value="ECO:0007669"/>
    <property type="project" value="UniProtKB-KW"/>
</dbReference>
<dbReference type="PANTHER" id="PTHR10417:SF15">
    <property type="entry name" value="STERILE ALPHA MOTIF DOMAIN-CONTAINING 11"/>
    <property type="match status" value="1"/>
</dbReference>
<evidence type="ECO:0000256" key="9">
    <source>
        <dbReference type="SAM" id="Coils"/>
    </source>
</evidence>
<dbReference type="Proteomes" id="UP001445076">
    <property type="component" value="Unassembled WGS sequence"/>
</dbReference>
<keyword evidence="13" id="KW-1185">Reference proteome</keyword>
<evidence type="ECO:0000256" key="7">
    <source>
        <dbReference type="ARBA" id="ARBA00023242"/>
    </source>
</evidence>
<dbReference type="SUPFAM" id="SSF63763">
    <property type="entry name" value="SAND domain-like"/>
    <property type="match status" value="1"/>
</dbReference>
<dbReference type="Gene3D" id="3.10.390.10">
    <property type="entry name" value="SAND domain-like"/>
    <property type="match status" value="1"/>
</dbReference>
<keyword evidence="7" id="KW-0539">Nucleus</keyword>
<keyword evidence="2" id="KW-0479">Metal-binding</keyword>
<feature type="coiled-coil region" evidence="9">
    <location>
        <begin position="339"/>
        <end position="377"/>
    </location>
</feature>
<evidence type="ECO:0000256" key="1">
    <source>
        <dbReference type="ARBA" id="ARBA00022553"/>
    </source>
</evidence>
<dbReference type="InterPro" id="IPR002893">
    <property type="entry name" value="Znf_MYND"/>
</dbReference>
<evidence type="ECO:0000256" key="8">
    <source>
        <dbReference type="PROSITE-ProRule" id="PRU00134"/>
    </source>
</evidence>
<evidence type="ECO:0000256" key="6">
    <source>
        <dbReference type="ARBA" id="ARBA00023163"/>
    </source>
</evidence>
<protein>
    <recommendedName>
        <fullName evidence="14">Deformed epidermal autoregulatory factor 1</fullName>
    </recommendedName>
</protein>
<sequence length="501" mass="53761">MEGGVGECGSNNKVVGVPQLTTVGSARPQSVSLVKIVTTTTTHNHLNDVITRPLDDVIVGPLRDVIATPSDVMGASRGDVTLHGGDVTLSHDAAVVATESCSTTANSQVTPSTTTTLLGDGKATTITTFQLEPDWREAAREPVLIVRCKKTIAELVKSKFGSGSRGKCIQLGKQWYTPTEFEAHCGRSASKDWKRSIRFQGQSLLTLIEDGFLQVHATSCSCGACLDDDAAAGSVRLHRPYKRKRRDRFFLDTEKALKHGVSEDHTSATPTVTLPVSGLGELTVVPGIVLGSGTPSSAGGLTTVPQATSSISNSASSPSPVNLASLPLDKAWERMNEVLAGLEQSVSGARVLLEELRERTQQEALELRQKLLQEKDEAVSQAKFEAQLSNMAKSSEGFLVQVREDDGSQSLQPIMLDSLISSVPDLNPAPPINGVRKKCVNCNRESESECSGCHNRAYCSDFCQRRDWANHQSECGRSSPTPEDPLSTVTQAPGYIFMLSD</sequence>
<evidence type="ECO:0000313" key="12">
    <source>
        <dbReference type="EMBL" id="KAK8742161.1"/>
    </source>
</evidence>
<dbReference type="Pfam" id="PF01753">
    <property type="entry name" value="zf-MYND"/>
    <property type="match status" value="1"/>
</dbReference>
<proteinExistence type="predicted"/>